<accession>A0A9P8ZVX9</accession>
<dbReference type="PANTHER" id="PTHR15032">
    <property type="entry name" value="N-ACYL-PHOSPHATIDYLETHANOLAMINE-HYDROLYZING PHOSPHOLIPASE D"/>
    <property type="match status" value="1"/>
</dbReference>
<comment type="caution">
    <text evidence="2">The sequence shown here is derived from an EMBL/GenBank/DDBJ whole genome shotgun (WGS) entry which is preliminary data.</text>
</comment>
<feature type="domain" description="Metallo-beta-lactamase" evidence="1">
    <location>
        <begin position="162"/>
        <end position="388"/>
    </location>
</feature>
<keyword evidence="3" id="KW-1185">Reference proteome</keyword>
<dbReference type="Pfam" id="PF12706">
    <property type="entry name" value="Lactamase_B_2"/>
    <property type="match status" value="1"/>
</dbReference>
<dbReference type="GO" id="GO:0070292">
    <property type="term" value="P:N-acylphosphatidylethanolamine metabolic process"/>
    <property type="evidence" value="ECO:0007669"/>
    <property type="project" value="TreeGrafter"/>
</dbReference>
<dbReference type="PANTHER" id="PTHR15032:SF4">
    <property type="entry name" value="N-ACYL-PHOSPHATIDYLETHANOLAMINE-HYDROLYZING PHOSPHOLIPASE D"/>
    <property type="match status" value="1"/>
</dbReference>
<dbReference type="AlphaFoldDB" id="A0A9P8ZVX9"/>
<dbReference type="InterPro" id="IPR036866">
    <property type="entry name" value="RibonucZ/Hydroxyglut_hydro"/>
</dbReference>
<dbReference type="GO" id="GO:0070291">
    <property type="term" value="P:N-acylethanolamine metabolic process"/>
    <property type="evidence" value="ECO:0007669"/>
    <property type="project" value="TreeGrafter"/>
</dbReference>
<dbReference type="RefSeq" id="XP_045956674.1">
    <property type="nucleotide sequence ID" value="XM_046103379.1"/>
</dbReference>
<dbReference type="GeneID" id="70132271"/>
<evidence type="ECO:0000313" key="2">
    <source>
        <dbReference type="EMBL" id="KAH6652396.1"/>
    </source>
</evidence>
<name>A0A9P8ZVX9_9PEZI</name>
<evidence type="ECO:0000313" key="3">
    <source>
        <dbReference type="Proteomes" id="UP000758603"/>
    </source>
</evidence>
<gene>
    <name evidence="2" type="ORF">BKA67DRAFT_573778</name>
</gene>
<organism evidence="2 3">
    <name type="scientific">Truncatella angustata</name>
    <dbReference type="NCBI Taxonomy" id="152316"/>
    <lineage>
        <taxon>Eukaryota</taxon>
        <taxon>Fungi</taxon>
        <taxon>Dikarya</taxon>
        <taxon>Ascomycota</taxon>
        <taxon>Pezizomycotina</taxon>
        <taxon>Sordariomycetes</taxon>
        <taxon>Xylariomycetidae</taxon>
        <taxon>Amphisphaeriales</taxon>
        <taxon>Sporocadaceae</taxon>
        <taxon>Truncatella</taxon>
    </lineage>
</organism>
<dbReference type="Gene3D" id="3.60.15.10">
    <property type="entry name" value="Ribonuclease Z/Hydroxyacylglutathione hydrolase-like"/>
    <property type="match status" value="1"/>
</dbReference>
<dbReference type="SUPFAM" id="SSF56281">
    <property type="entry name" value="Metallo-hydrolase/oxidoreductase"/>
    <property type="match status" value="1"/>
</dbReference>
<evidence type="ECO:0000259" key="1">
    <source>
        <dbReference type="Pfam" id="PF12706"/>
    </source>
</evidence>
<dbReference type="EMBL" id="JAGPXC010000006">
    <property type="protein sequence ID" value="KAH6652396.1"/>
    <property type="molecule type" value="Genomic_DNA"/>
</dbReference>
<reference evidence="2" key="1">
    <citation type="journal article" date="2021" name="Nat. Commun.">
        <title>Genetic determinants of endophytism in the Arabidopsis root mycobiome.</title>
        <authorList>
            <person name="Mesny F."/>
            <person name="Miyauchi S."/>
            <person name="Thiergart T."/>
            <person name="Pickel B."/>
            <person name="Atanasova L."/>
            <person name="Karlsson M."/>
            <person name="Huettel B."/>
            <person name="Barry K.W."/>
            <person name="Haridas S."/>
            <person name="Chen C."/>
            <person name="Bauer D."/>
            <person name="Andreopoulos W."/>
            <person name="Pangilinan J."/>
            <person name="LaButti K."/>
            <person name="Riley R."/>
            <person name="Lipzen A."/>
            <person name="Clum A."/>
            <person name="Drula E."/>
            <person name="Henrissat B."/>
            <person name="Kohler A."/>
            <person name="Grigoriev I.V."/>
            <person name="Martin F.M."/>
            <person name="Hacquard S."/>
        </authorList>
    </citation>
    <scope>NUCLEOTIDE SEQUENCE</scope>
    <source>
        <strain evidence="2">MPI-SDFR-AT-0073</strain>
    </source>
</reference>
<protein>
    <submittedName>
        <fullName evidence="2">Beta-lactamase superfamily domain-containing protein</fullName>
    </submittedName>
</protein>
<dbReference type="GO" id="GO:0070290">
    <property type="term" value="F:N-acylphosphatidylethanolamine-specific phospholipase D activity"/>
    <property type="evidence" value="ECO:0007669"/>
    <property type="project" value="TreeGrafter"/>
</dbReference>
<dbReference type="GO" id="GO:0005737">
    <property type="term" value="C:cytoplasm"/>
    <property type="evidence" value="ECO:0007669"/>
    <property type="project" value="TreeGrafter"/>
</dbReference>
<dbReference type="Proteomes" id="UP000758603">
    <property type="component" value="Unassembled WGS sequence"/>
</dbReference>
<proteinExistence type="predicted"/>
<dbReference type="InterPro" id="IPR001279">
    <property type="entry name" value="Metallo-B-lactamas"/>
</dbReference>
<dbReference type="OrthoDB" id="332863at2759"/>
<sequence>MSYSSLQQNAIRFHDLTYSSNLRSSSLYRLFGRHLTTATLPVMSVPTAKDTYTCTVTVDHGTAPAKGAKAHHVYDDSGRLIRFKNPCPSFGNWNNVSLWGSAVLYFGNRLRGRLPVPDTSIAKIPTVKAQFLQSRTAGPSTLRATWIGHATYFVEFPSGFRALFDPVFEERHNFFAPKRFTAPACTPSAFPALDAVFLSHNHPDHLSYPTVKELIKAYPKVHFFVGLGESPKLRELGVHAVTEMDWWDDAVVTLERPAASNEEPKHITAEVSCLPSQHGTMRTPSDKDHTLWASWAVTSGDKSLWFAGDTGYRCVPDGMEEFGPGFDDLPTNPHFAQIGELRGPFDLGLLPIGAYHPRMMYSPVHASPYDAVEIFQDTKCIKALAMHWGTWALTSEPVNEPPEKLKEALEMRGIAQTGIFDACGIWEQTKHNNQCNMY</sequence>